<accession>A0A8J3X0B5</accession>
<dbReference type="RefSeq" id="WP_203935613.1">
    <property type="nucleotide sequence ID" value="NZ_BOON01000027.1"/>
</dbReference>
<dbReference type="AlphaFoldDB" id="A0A8J3X0B5"/>
<proteinExistence type="predicted"/>
<keyword evidence="2" id="KW-1185">Reference proteome</keyword>
<dbReference type="Proteomes" id="UP000599074">
    <property type="component" value="Unassembled WGS sequence"/>
</dbReference>
<evidence type="ECO:0008006" key="3">
    <source>
        <dbReference type="Google" id="ProtNLM"/>
    </source>
</evidence>
<gene>
    <name evidence="1" type="ORF">Pme01_28070</name>
</gene>
<evidence type="ECO:0000313" key="2">
    <source>
        <dbReference type="Proteomes" id="UP000599074"/>
    </source>
</evidence>
<reference evidence="1" key="1">
    <citation type="submission" date="2021-01" db="EMBL/GenBank/DDBJ databases">
        <title>Whole genome shotgun sequence of Planosporangium mesophilum NBRC 109066.</title>
        <authorList>
            <person name="Komaki H."/>
            <person name="Tamura T."/>
        </authorList>
    </citation>
    <scope>NUCLEOTIDE SEQUENCE</scope>
    <source>
        <strain evidence="1">NBRC 109066</strain>
    </source>
</reference>
<organism evidence="1 2">
    <name type="scientific">Planosporangium mesophilum</name>
    <dbReference type="NCBI Taxonomy" id="689768"/>
    <lineage>
        <taxon>Bacteria</taxon>
        <taxon>Bacillati</taxon>
        <taxon>Actinomycetota</taxon>
        <taxon>Actinomycetes</taxon>
        <taxon>Micromonosporales</taxon>
        <taxon>Micromonosporaceae</taxon>
        <taxon>Planosporangium</taxon>
    </lineage>
</organism>
<protein>
    <recommendedName>
        <fullName evidence="3">Nitroreductase domain-containing protein</fullName>
    </recommendedName>
</protein>
<name>A0A8J3X0B5_9ACTN</name>
<sequence length="57" mass="6209">MSTLLPLTPDELLTTTRAVRKRLYLDRPVPLDVIREALEVALQARRAATASTGTGSC</sequence>
<comment type="caution">
    <text evidence="1">The sequence shown here is derived from an EMBL/GenBank/DDBJ whole genome shotgun (WGS) entry which is preliminary data.</text>
</comment>
<evidence type="ECO:0000313" key="1">
    <source>
        <dbReference type="EMBL" id="GII23210.1"/>
    </source>
</evidence>
<dbReference type="EMBL" id="BOON01000027">
    <property type="protein sequence ID" value="GII23210.1"/>
    <property type="molecule type" value="Genomic_DNA"/>
</dbReference>